<reference evidence="3 4" key="1">
    <citation type="submission" date="2018-12" db="EMBL/GenBank/DDBJ databases">
        <title>Croceicoccus ponticola sp. nov., a lipolytic bacterium isolated from seawater.</title>
        <authorList>
            <person name="Yoon J.-H."/>
        </authorList>
    </citation>
    <scope>NUCLEOTIDE SEQUENCE [LARGE SCALE GENOMIC DNA]</scope>
    <source>
        <strain evidence="3 4">GM-16</strain>
    </source>
</reference>
<dbReference type="Pfam" id="PF19116">
    <property type="entry name" value="DUF5801"/>
    <property type="match status" value="2"/>
</dbReference>
<accession>A0A437GY50</accession>
<organism evidence="3 4">
    <name type="scientific">Croceicoccus ponticola</name>
    <dbReference type="NCBI Taxonomy" id="2217664"/>
    <lineage>
        <taxon>Bacteria</taxon>
        <taxon>Pseudomonadati</taxon>
        <taxon>Pseudomonadota</taxon>
        <taxon>Alphaproteobacteria</taxon>
        <taxon>Sphingomonadales</taxon>
        <taxon>Erythrobacteraceae</taxon>
        <taxon>Croceicoccus</taxon>
    </lineage>
</organism>
<dbReference type="OrthoDB" id="8335338at2"/>
<evidence type="ECO:0000313" key="3">
    <source>
        <dbReference type="EMBL" id="RVQ67101.1"/>
    </source>
</evidence>
<sequence length="1230" mass="127619">MAILIETTVSGDVLKLDESGGIQFQDPVDDDPDPQASGVLDDNDDDDVVLTVTLAGDAFDTTTSALDSTFLTFLNGLNNGTFLSDAQMAYAAGIGGASDADFLTVTATGGESANSVFFSDPDGNPLNGDQVWLDYPATTDPLQTIDGDNVYLWTVAGGSIVLATTSSVDASSGTLVAAFYLEPGATSGDPPEFPVKIESVFFVPFEHPDATDPDDAINFTDLLNVSVSGSLSFDFDNLESGSFLWAAVGDGDAGLLVTGQDLNVNRDAASSKYGEIIKGGADPSDTVNTSQGGIGATIGILSQHFTGNKDKGVPIDGPVGVFTLVTGFAPLETSLNEQATGIDVENIDYDGYINTGNASIFISQSTGGPASFRVELLEAGGGTTPEESFGYIYSDVPPATEDELYDDTEVDVASVTVTRGAEFYTKNSDGTTSGSLTGVTITIVDSTFEVTGIMTADTVSFNAEDGSTFNRFTVQGMAGTNAFDIGRIDIEQGETYTQAIGSDLLGDDDGPVASATGTPEALVLDETDAATSPDPDGDNAAPAGTTTATTSGIAALFNGSFGSDKEGSTDFALELSNDDIGSGLFVLDNTTVDGKGTEVLLYQLNATTIIGYVGDSPGDPVPTFDTIFTITVDNDDTSSDFGEVTFAFGADYANLWHPENGDGDADDAVELDVGGSEHLRIVQTLTDGDGESSSAYRDLGSGVFFVEDDGPVAGTAGTPTALYVDESDDSPDPDGVNNADAGDTSATANLGALFTGEGYGTDGAGETAYSLLLSGNGIGSGLFSLDASETDGKGAEILLAKVGNNIVGYVGDPNDAADVYFTISVDNDDASIDFGKVTFSQSQNVWHGDTTDDDDVVSVLVDGTTETFVLRQTVTDADGDSVFAEMDLSANVFHIEDDGPEIDDTTIATNLFVSNVVGDTVEDDFDFSNVSDAVHLWSIIDAPGDFDATSPFPATGFSWRYADVDLDAEVGEHEIIGTFNGTDLYSLYIDDDGSGTATYHFELLAELAGGSLKLDVTDIKAGGPQTNFIDVGALNTTDYVKISGYFDTDGSGTIDLATEGAAINESNLNVGVSNGNLDPDEALAFSLYNASNQIQDITGIKIGTKTAQGFNYSWEAYLDGNLVDDGSSFVGKNGTITIDLGAGNFFDTVILLNDNGNAVKIGLSDIEILTNPPDYLLEFDARLTDGDGDFEDFGFQIGIDGDGSGGVSNPITASFVAPDLVELQQLAPIV</sequence>
<name>A0A437GY50_9SPHN</name>
<feature type="region of interest" description="Disordered" evidence="1">
    <location>
        <begin position="21"/>
        <end position="42"/>
    </location>
</feature>
<dbReference type="InterPro" id="IPR043824">
    <property type="entry name" value="DUF5801"/>
</dbReference>
<feature type="region of interest" description="Disordered" evidence="1">
    <location>
        <begin position="501"/>
        <end position="521"/>
    </location>
</feature>
<comment type="caution">
    <text evidence="3">The sequence shown here is derived from an EMBL/GenBank/DDBJ whole genome shotgun (WGS) entry which is preliminary data.</text>
</comment>
<feature type="domain" description="DUF5801" evidence="2">
    <location>
        <begin position="522"/>
        <end position="700"/>
    </location>
</feature>
<proteinExistence type="predicted"/>
<dbReference type="AlphaFoldDB" id="A0A437GY50"/>
<evidence type="ECO:0000256" key="1">
    <source>
        <dbReference type="SAM" id="MobiDB-lite"/>
    </source>
</evidence>
<gene>
    <name evidence="3" type="ORF">EKN06_09275</name>
</gene>
<dbReference type="EMBL" id="RXOL01000003">
    <property type="protein sequence ID" value="RVQ67101.1"/>
    <property type="molecule type" value="Genomic_DNA"/>
</dbReference>
<dbReference type="Proteomes" id="UP000283003">
    <property type="component" value="Unassembled WGS sequence"/>
</dbReference>
<evidence type="ECO:0000259" key="2">
    <source>
        <dbReference type="Pfam" id="PF19116"/>
    </source>
</evidence>
<dbReference type="RefSeq" id="WP_127612611.1">
    <property type="nucleotide sequence ID" value="NZ_RXOL01000003.1"/>
</dbReference>
<evidence type="ECO:0000313" key="4">
    <source>
        <dbReference type="Proteomes" id="UP000283003"/>
    </source>
</evidence>
<feature type="domain" description="DUF5801" evidence="2">
    <location>
        <begin position="723"/>
        <end position="889"/>
    </location>
</feature>
<keyword evidence="4" id="KW-1185">Reference proteome</keyword>
<protein>
    <recommendedName>
        <fullName evidence="2">DUF5801 domain-containing protein</fullName>
    </recommendedName>
</protein>